<gene>
    <name evidence="1" type="ORF">EDC63_102194</name>
</gene>
<evidence type="ECO:0000313" key="2">
    <source>
        <dbReference type="Proteomes" id="UP000295367"/>
    </source>
</evidence>
<dbReference type="EMBL" id="SMCO01000002">
    <property type="protein sequence ID" value="TCV89674.1"/>
    <property type="molecule type" value="Genomic_DNA"/>
</dbReference>
<evidence type="ECO:0000313" key="1">
    <source>
        <dbReference type="EMBL" id="TCV89674.1"/>
    </source>
</evidence>
<organism evidence="1 2">
    <name type="scientific">Sulfurirhabdus autotrophica</name>
    <dbReference type="NCBI Taxonomy" id="1706046"/>
    <lineage>
        <taxon>Bacteria</taxon>
        <taxon>Pseudomonadati</taxon>
        <taxon>Pseudomonadota</taxon>
        <taxon>Betaproteobacteria</taxon>
        <taxon>Nitrosomonadales</taxon>
        <taxon>Sulfuricellaceae</taxon>
        <taxon>Sulfurirhabdus</taxon>
    </lineage>
</organism>
<reference evidence="1 2" key="1">
    <citation type="submission" date="2019-03" db="EMBL/GenBank/DDBJ databases">
        <title>Genomic Encyclopedia of Type Strains, Phase IV (KMG-IV): sequencing the most valuable type-strain genomes for metagenomic binning, comparative biology and taxonomic classification.</title>
        <authorList>
            <person name="Goeker M."/>
        </authorList>
    </citation>
    <scope>NUCLEOTIDE SEQUENCE [LARGE SCALE GENOMIC DNA]</scope>
    <source>
        <strain evidence="1 2">DSM 100309</strain>
    </source>
</reference>
<keyword evidence="2" id="KW-1185">Reference proteome</keyword>
<dbReference type="OrthoDB" id="8550317at2"/>
<accession>A0A4R3YFH9</accession>
<protein>
    <submittedName>
        <fullName evidence="1">Uncharacterized protein</fullName>
    </submittedName>
</protein>
<sequence>MELFFWNSKISFSIDEASLLAVGADPLNGNYGKVILANAKVVKTEIDLAAHMAIRHAQKVLDSDPDNYPLPSEIWKSTTRWRKYMLPSAQLLGYLDKIIKSKQKFNESEFLLRATEPDFFRWDLAVLFAALKIKTAYDFGDPDNIKFDFRPSCFLQTPDDRSLAKIAVVDNLRASKSEHRTDSGRAHVSDKLAYMNQAAFKFWGNADRNDRGTHPDNATVSAWLVQQGFSTTLADKAATIIRPEWVPTGRKPEE</sequence>
<proteinExistence type="predicted"/>
<dbReference type="RefSeq" id="WP_124947018.1">
    <property type="nucleotide sequence ID" value="NZ_BHVT01000057.1"/>
</dbReference>
<dbReference type="Proteomes" id="UP000295367">
    <property type="component" value="Unassembled WGS sequence"/>
</dbReference>
<name>A0A4R3YFH9_9PROT</name>
<comment type="caution">
    <text evidence="1">The sequence shown here is derived from an EMBL/GenBank/DDBJ whole genome shotgun (WGS) entry which is preliminary data.</text>
</comment>
<dbReference type="AlphaFoldDB" id="A0A4R3YFH9"/>